<dbReference type="PANTHER" id="PTHR14239">
    <property type="entry name" value="DUDULIN-RELATED"/>
    <property type="match status" value="1"/>
</dbReference>
<evidence type="ECO:0000313" key="4">
    <source>
        <dbReference type="Proteomes" id="UP000198221"/>
    </source>
</evidence>
<organism evidence="3 4">
    <name type="scientific">Micromonospora inositola</name>
    <dbReference type="NCBI Taxonomy" id="47865"/>
    <lineage>
        <taxon>Bacteria</taxon>
        <taxon>Bacillati</taxon>
        <taxon>Actinomycetota</taxon>
        <taxon>Actinomycetes</taxon>
        <taxon>Micromonosporales</taxon>
        <taxon>Micromonosporaceae</taxon>
        <taxon>Micromonospora</taxon>
    </lineage>
</organism>
<dbReference type="GO" id="GO:0016491">
    <property type="term" value="F:oxidoreductase activity"/>
    <property type="evidence" value="ECO:0007669"/>
    <property type="project" value="UniProtKB-KW"/>
</dbReference>
<accession>A0A1C5I7Q0</accession>
<gene>
    <name evidence="3" type="ORF">GA0070613_2387</name>
</gene>
<keyword evidence="1" id="KW-0560">Oxidoreductase</keyword>
<feature type="domain" description="Pyrroline-5-carboxylate reductase catalytic N-terminal" evidence="2">
    <location>
        <begin position="2"/>
        <end position="98"/>
    </location>
</feature>
<dbReference type="EMBL" id="LT607754">
    <property type="protein sequence ID" value="SCG54227.1"/>
    <property type="molecule type" value="Genomic_DNA"/>
</dbReference>
<dbReference type="InterPro" id="IPR036291">
    <property type="entry name" value="NAD(P)-bd_dom_sf"/>
</dbReference>
<dbReference type="OrthoDB" id="3194817at2"/>
<sequence length="217" mass="22608">MRIAVLGTGMVGRAIAGRAAELGHQVTVGTRDVATTRAGDWTEWATAHPAVGLAGYADATADAALVVNATSGDGALPALTAAGEANLAGKVLLDIANPLDFGKGFPPTLSVVNDDSLGERIQRAFPRARVVKALNTLTADLMTHPRQLADGDHSVFVSGDDAEAKRIVTELLASFGHTDVIDLGDITTARGTEMLLPIWLRLYGTLGTAIFNVNVVR</sequence>
<keyword evidence="4" id="KW-1185">Reference proteome</keyword>
<dbReference type="InterPro" id="IPR028939">
    <property type="entry name" value="P5C_Rdtase_cat_N"/>
</dbReference>
<evidence type="ECO:0000256" key="1">
    <source>
        <dbReference type="ARBA" id="ARBA00023002"/>
    </source>
</evidence>
<dbReference type="RefSeq" id="WP_089012325.1">
    <property type="nucleotide sequence ID" value="NZ_LT607754.1"/>
</dbReference>
<dbReference type="Gene3D" id="3.40.50.720">
    <property type="entry name" value="NAD(P)-binding Rossmann-like Domain"/>
    <property type="match status" value="1"/>
</dbReference>
<reference evidence="4" key="1">
    <citation type="submission" date="2016-06" db="EMBL/GenBank/DDBJ databases">
        <authorList>
            <person name="Varghese N."/>
            <person name="Submissions Spin"/>
        </authorList>
    </citation>
    <scope>NUCLEOTIDE SEQUENCE [LARGE SCALE GENOMIC DNA]</scope>
    <source>
        <strain evidence="4">DSM 43819</strain>
    </source>
</reference>
<dbReference type="Proteomes" id="UP000198221">
    <property type="component" value="Chromosome I"/>
</dbReference>
<dbReference type="Pfam" id="PF03807">
    <property type="entry name" value="F420_oxidored"/>
    <property type="match status" value="1"/>
</dbReference>
<name>A0A1C5I7Q0_9ACTN</name>
<proteinExistence type="predicted"/>
<evidence type="ECO:0000313" key="3">
    <source>
        <dbReference type="EMBL" id="SCG54227.1"/>
    </source>
</evidence>
<evidence type="ECO:0000259" key="2">
    <source>
        <dbReference type="Pfam" id="PF03807"/>
    </source>
</evidence>
<protein>
    <recommendedName>
        <fullName evidence="2">Pyrroline-5-carboxylate reductase catalytic N-terminal domain-containing protein</fullName>
    </recommendedName>
</protein>
<dbReference type="AlphaFoldDB" id="A0A1C5I7Q0"/>
<dbReference type="InterPro" id="IPR051267">
    <property type="entry name" value="STEAP_metalloreductase"/>
</dbReference>
<dbReference type="SUPFAM" id="SSF51735">
    <property type="entry name" value="NAD(P)-binding Rossmann-fold domains"/>
    <property type="match status" value="1"/>
</dbReference>